<sequence length="98" mass="10339">MERATGRRRSKRLALSGFSQLMVGDFGYTNAWGCFSKNGIAYWGTGGSDSQIAEAPQGGARARIYCDIVPIGLDPTLSPTLLPTSSPSTSSPSINPTL</sequence>
<evidence type="ECO:0000256" key="1">
    <source>
        <dbReference type="SAM" id="MobiDB-lite"/>
    </source>
</evidence>
<reference evidence="2 3" key="1">
    <citation type="journal article" date="2012" name="Genome Biol.">
        <title>Genome and low-iron response of an oceanic diatom adapted to chronic iron limitation.</title>
        <authorList>
            <person name="Lommer M."/>
            <person name="Specht M."/>
            <person name="Roy A.S."/>
            <person name="Kraemer L."/>
            <person name="Andreson R."/>
            <person name="Gutowska M.A."/>
            <person name="Wolf J."/>
            <person name="Bergner S.V."/>
            <person name="Schilhabel M.B."/>
            <person name="Klostermeier U.C."/>
            <person name="Beiko R.G."/>
            <person name="Rosenstiel P."/>
            <person name="Hippler M."/>
            <person name="Laroche J."/>
        </authorList>
    </citation>
    <scope>NUCLEOTIDE SEQUENCE [LARGE SCALE GENOMIC DNA]</scope>
    <source>
        <strain evidence="2 3">CCMP1005</strain>
    </source>
</reference>
<dbReference type="AlphaFoldDB" id="K0R1Z8"/>
<feature type="region of interest" description="Disordered" evidence="1">
    <location>
        <begin position="79"/>
        <end position="98"/>
    </location>
</feature>
<comment type="caution">
    <text evidence="2">The sequence shown here is derived from an EMBL/GenBank/DDBJ whole genome shotgun (WGS) entry which is preliminary data.</text>
</comment>
<organism evidence="2 3">
    <name type="scientific">Thalassiosira oceanica</name>
    <name type="common">Marine diatom</name>
    <dbReference type="NCBI Taxonomy" id="159749"/>
    <lineage>
        <taxon>Eukaryota</taxon>
        <taxon>Sar</taxon>
        <taxon>Stramenopiles</taxon>
        <taxon>Ochrophyta</taxon>
        <taxon>Bacillariophyta</taxon>
        <taxon>Coscinodiscophyceae</taxon>
        <taxon>Thalassiosirophycidae</taxon>
        <taxon>Thalassiosirales</taxon>
        <taxon>Thalassiosiraceae</taxon>
        <taxon>Thalassiosira</taxon>
    </lineage>
</organism>
<dbReference type="EMBL" id="AGNL01048858">
    <property type="protein sequence ID" value="EJK45054.1"/>
    <property type="molecule type" value="Genomic_DNA"/>
</dbReference>
<evidence type="ECO:0000313" key="3">
    <source>
        <dbReference type="Proteomes" id="UP000266841"/>
    </source>
</evidence>
<accession>K0R1Z8</accession>
<keyword evidence="3" id="KW-1185">Reference proteome</keyword>
<feature type="non-terminal residue" evidence="2">
    <location>
        <position position="98"/>
    </location>
</feature>
<proteinExistence type="predicted"/>
<dbReference type="Proteomes" id="UP000266841">
    <property type="component" value="Unassembled WGS sequence"/>
</dbReference>
<name>K0R1Z8_THAOC</name>
<evidence type="ECO:0000313" key="2">
    <source>
        <dbReference type="EMBL" id="EJK45054.1"/>
    </source>
</evidence>
<gene>
    <name evidence="2" type="ORF">THAOC_36354</name>
</gene>
<protein>
    <submittedName>
        <fullName evidence="2">Uncharacterized protein</fullName>
    </submittedName>
</protein>